<keyword evidence="10" id="KW-1185">Reference proteome</keyword>
<comment type="similarity">
    <text evidence="8">Belongs to the insect chemoreceptor superfamily. Gustatory receptor (GR) family.</text>
</comment>
<name>A0A9P0JW83_ACAOB</name>
<reference evidence="9" key="1">
    <citation type="submission" date="2022-03" db="EMBL/GenBank/DDBJ databases">
        <authorList>
            <person name="Sayadi A."/>
        </authorList>
    </citation>
    <scope>NUCLEOTIDE SEQUENCE</scope>
</reference>
<comment type="caution">
    <text evidence="8">Lacks conserved residue(s) required for the propagation of feature annotation.</text>
</comment>
<protein>
    <recommendedName>
        <fullName evidence="8">Gustatory receptor</fullName>
    </recommendedName>
</protein>
<dbReference type="GO" id="GO:0050909">
    <property type="term" value="P:sensory perception of taste"/>
    <property type="evidence" value="ECO:0007669"/>
    <property type="project" value="InterPro"/>
</dbReference>
<dbReference type="GO" id="GO:0030424">
    <property type="term" value="C:axon"/>
    <property type="evidence" value="ECO:0007669"/>
    <property type="project" value="TreeGrafter"/>
</dbReference>
<keyword evidence="2 8" id="KW-1003">Cell membrane</keyword>
<keyword evidence="7 8" id="KW-0807">Transducer</keyword>
<dbReference type="GO" id="GO:0030425">
    <property type="term" value="C:dendrite"/>
    <property type="evidence" value="ECO:0007669"/>
    <property type="project" value="TreeGrafter"/>
</dbReference>
<evidence type="ECO:0000256" key="1">
    <source>
        <dbReference type="ARBA" id="ARBA00004651"/>
    </source>
</evidence>
<keyword evidence="5 8" id="KW-0472">Membrane</keyword>
<organism evidence="9 10">
    <name type="scientific">Acanthoscelides obtectus</name>
    <name type="common">Bean weevil</name>
    <name type="synonym">Bruchus obtectus</name>
    <dbReference type="NCBI Taxonomy" id="200917"/>
    <lineage>
        <taxon>Eukaryota</taxon>
        <taxon>Metazoa</taxon>
        <taxon>Ecdysozoa</taxon>
        <taxon>Arthropoda</taxon>
        <taxon>Hexapoda</taxon>
        <taxon>Insecta</taxon>
        <taxon>Pterygota</taxon>
        <taxon>Neoptera</taxon>
        <taxon>Endopterygota</taxon>
        <taxon>Coleoptera</taxon>
        <taxon>Polyphaga</taxon>
        <taxon>Cucujiformia</taxon>
        <taxon>Chrysomeloidea</taxon>
        <taxon>Chrysomelidae</taxon>
        <taxon>Bruchinae</taxon>
        <taxon>Bruchini</taxon>
        <taxon>Acanthoscelides</taxon>
    </lineage>
</organism>
<evidence type="ECO:0000256" key="6">
    <source>
        <dbReference type="ARBA" id="ARBA00023170"/>
    </source>
</evidence>
<feature type="transmembrane region" description="Helical" evidence="8">
    <location>
        <begin position="88"/>
        <end position="110"/>
    </location>
</feature>
<dbReference type="Pfam" id="PF08395">
    <property type="entry name" value="7tm_7"/>
    <property type="match status" value="1"/>
</dbReference>
<sequence length="426" mass="49619">MFLGELILSEELFSVLQPVLVVSRWLGIFPVSYKRFGNFYKLRWSTWYAIYSYILSLSLTITTLVNLIIDLEKGEKRSIRMPNRKTRFVTCVDISIVIFIVMFGIATLPLKIKKIWKTMNFLNETDKILLLKNSDRFRKSSIYFIVLVFALTLIIFIYDVSSWLVVLRQQSKNPLEYLRAYFCFYCLYIVMLAKEMLYWHIIFFIKIKISTLNARLRELKKVGSYKERMKFKADPNGLERWAYLNKGVHKVNGISPDSVCTTGISLSLDQEITTLARYQDHIFQAVEVINDTTEYGIHFIMLSCLLHLIITPYFLIIEIFAKGKLIFIILQTIWVLGHLGRVLIIVEPCQLCINEHRKTANLICDLMTNDLKEHIEKAVILFSLQQSYCKLKFTSCGFFTINRSLLTSIAGAVTTYLVILIQFNNT</sequence>
<dbReference type="Proteomes" id="UP001152888">
    <property type="component" value="Unassembled WGS sequence"/>
</dbReference>
<dbReference type="PANTHER" id="PTHR21143:SF123">
    <property type="entry name" value="GUSTATORY RECEPTOR FOR SUGAR TASTE 43A-RELATED"/>
    <property type="match status" value="1"/>
</dbReference>
<evidence type="ECO:0000313" key="9">
    <source>
        <dbReference type="EMBL" id="CAH1962536.1"/>
    </source>
</evidence>
<feature type="transmembrane region" description="Helical" evidence="8">
    <location>
        <begin position="325"/>
        <end position="346"/>
    </location>
</feature>
<dbReference type="GO" id="GO:0005886">
    <property type="term" value="C:plasma membrane"/>
    <property type="evidence" value="ECO:0007669"/>
    <property type="project" value="UniProtKB-SubCell"/>
</dbReference>
<dbReference type="GO" id="GO:0008049">
    <property type="term" value="P:male courtship behavior"/>
    <property type="evidence" value="ECO:0007669"/>
    <property type="project" value="TreeGrafter"/>
</dbReference>
<dbReference type="AlphaFoldDB" id="A0A9P0JW83"/>
<dbReference type="InterPro" id="IPR013604">
    <property type="entry name" value="7TM_chemorcpt"/>
</dbReference>
<feature type="transmembrane region" description="Helical" evidence="8">
    <location>
        <begin position="142"/>
        <end position="166"/>
    </location>
</feature>
<feature type="transmembrane region" description="Helical" evidence="8">
    <location>
        <begin position="178"/>
        <end position="205"/>
    </location>
</feature>
<keyword evidence="3 8" id="KW-0812">Transmembrane</keyword>
<dbReference type="GO" id="GO:0007635">
    <property type="term" value="P:chemosensory behavior"/>
    <property type="evidence" value="ECO:0007669"/>
    <property type="project" value="TreeGrafter"/>
</dbReference>
<evidence type="ECO:0000256" key="5">
    <source>
        <dbReference type="ARBA" id="ARBA00023136"/>
    </source>
</evidence>
<dbReference type="GO" id="GO:0007165">
    <property type="term" value="P:signal transduction"/>
    <property type="evidence" value="ECO:0007669"/>
    <property type="project" value="UniProtKB-KW"/>
</dbReference>
<keyword evidence="6 8" id="KW-0675">Receptor</keyword>
<accession>A0A9P0JW83</accession>
<feature type="transmembrane region" description="Helical" evidence="8">
    <location>
        <begin position="295"/>
        <end position="316"/>
    </location>
</feature>
<comment type="subcellular location">
    <subcellularLocation>
        <location evidence="1 8">Cell membrane</location>
        <topology evidence="1 8">Multi-pass membrane protein</topology>
    </subcellularLocation>
</comment>
<comment type="caution">
    <text evidence="9">The sequence shown here is derived from an EMBL/GenBank/DDBJ whole genome shotgun (WGS) entry which is preliminary data.</text>
</comment>
<dbReference type="PANTHER" id="PTHR21143">
    <property type="entry name" value="INVERTEBRATE GUSTATORY RECEPTOR"/>
    <property type="match status" value="1"/>
</dbReference>
<dbReference type="EMBL" id="CAKOFQ010006702">
    <property type="protein sequence ID" value="CAH1962536.1"/>
    <property type="molecule type" value="Genomic_DNA"/>
</dbReference>
<keyword evidence="4 8" id="KW-1133">Transmembrane helix</keyword>
<proteinExistence type="inferred from homology"/>
<dbReference type="GO" id="GO:0043025">
    <property type="term" value="C:neuronal cell body"/>
    <property type="evidence" value="ECO:0007669"/>
    <property type="project" value="TreeGrafter"/>
</dbReference>
<evidence type="ECO:0000256" key="3">
    <source>
        <dbReference type="ARBA" id="ARBA00022692"/>
    </source>
</evidence>
<gene>
    <name evidence="9" type="ORF">ACAOBT_LOCUS4728</name>
</gene>
<evidence type="ECO:0000256" key="7">
    <source>
        <dbReference type="ARBA" id="ARBA00023224"/>
    </source>
</evidence>
<comment type="function">
    <text evidence="8">Gustatory receptor which mediates acceptance or avoidance behavior, depending on its substrates.</text>
</comment>
<evidence type="ECO:0000313" key="10">
    <source>
        <dbReference type="Proteomes" id="UP001152888"/>
    </source>
</evidence>
<dbReference type="OrthoDB" id="8176814at2759"/>
<evidence type="ECO:0000256" key="2">
    <source>
        <dbReference type="ARBA" id="ARBA00022475"/>
    </source>
</evidence>
<evidence type="ECO:0000256" key="4">
    <source>
        <dbReference type="ARBA" id="ARBA00022989"/>
    </source>
</evidence>
<feature type="transmembrane region" description="Helical" evidence="8">
    <location>
        <begin position="45"/>
        <end position="68"/>
    </location>
</feature>
<evidence type="ECO:0000256" key="8">
    <source>
        <dbReference type="RuleBase" id="RU363108"/>
    </source>
</evidence>